<dbReference type="GO" id="GO:0042956">
    <property type="term" value="P:maltodextrin transmembrane transport"/>
    <property type="evidence" value="ECO:0007669"/>
    <property type="project" value="TreeGrafter"/>
</dbReference>
<evidence type="ECO:0000256" key="1">
    <source>
        <dbReference type="ARBA" id="ARBA00008520"/>
    </source>
</evidence>
<proteinExistence type="inferred from homology"/>
<dbReference type="PROSITE" id="PS51257">
    <property type="entry name" value="PROKAR_LIPOPROTEIN"/>
    <property type="match status" value="1"/>
</dbReference>
<accession>A0A1H3IK59</accession>
<name>A0A1H3IK59_9FIRM</name>
<evidence type="ECO:0000256" key="4">
    <source>
        <dbReference type="SAM" id="SignalP"/>
    </source>
</evidence>
<dbReference type="GO" id="GO:0055052">
    <property type="term" value="C:ATP-binding cassette (ABC) transporter complex, substrate-binding subunit-containing"/>
    <property type="evidence" value="ECO:0007669"/>
    <property type="project" value="TreeGrafter"/>
</dbReference>
<gene>
    <name evidence="5" type="ORF">SAMN02910414_01169</name>
</gene>
<dbReference type="GO" id="GO:0015768">
    <property type="term" value="P:maltose transport"/>
    <property type="evidence" value="ECO:0007669"/>
    <property type="project" value="TreeGrafter"/>
</dbReference>
<dbReference type="Proteomes" id="UP000183918">
    <property type="component" value="Unassembled WGS sequence"/>
</dbReference>
<feature type="chain" id="PRO_5010350501" evidence="4">
    <location>
        <begin position="21"/>
        <end position="415"/>
    </location>
</feature>
<keyword evidence="2" id="KW-0813">Transport</keyword>
<comment type="similarity">
    <text evidence="1">Belongs to the bacterial solute-binding protein 1 family.</text>
</comment>
<evidence type="ECO:0000313" key="5">
    <source>
        <dbReference type="EMBL" id="SDY27458.1"/>
    </source>
</evidence>
<evidence type="ECO:0000256" key="3">
    <source>
        <dbReference type="ARBA" id="ARBA00022729"/>
    </source>
</evidence>
<reference evidence="5 6" key="1">
    <citation type="submission" date="2016-10" db="EMBL/GenBank/DDBJ databases">
        <authorList>
            <person name="de Groot N.N."/>
        </authorList>
    </citation>
    <scope>NUCLEOTIDE SEQUENCE [LARGE SCALE GENOMIC DNA]</scope>
    <source>
        <strain evidence="5 6">DSM 14045</strain>
    </source>
</reference>
<keyword evidence="6" id="KW-1185">Reference proteome</keyword>
<organism evidence="5 6">
    <name type="scientific">Lachnobacterium bovis DSM 14045</name>
    <dbReference type="NCBI Taxonomy" id="1122142"/>
    <lineage>
        <taxon>Bacteria</taxon>
        <taxon>Bacillati</taxon>
        <taxon>Bacillota</taxon>
        <taxon>Clostridia</taxon>
        <taxon>Lachnospirales</taxon>
        <taxon>Lachnospiraceae</taxon>
        <taxon>Lachnobacterium</taxon>
    </lineage>
</organism>
<keyword evidence="3 4" id="KW-0732">Signal</keyword>
<dbReference type="AlphaFoldDB" id="A0A1H3IK59"/>
<dbReference type="STRING" id="1122142.SAMN02910414_01169"/>
<dbReference type="OrthoDB" id="9764072at2"/>
<protein>
    <submittedName>
        <fullName evidence="5">Arabinogalactan oligomer / maltooligosaccharide transport system substrate-binding protein</fullName>
    </submittedName>
</protein>
<dbReference type="InterPro" id="IPR006059">
    <property type="entry name" value="SBP"/>
</dbReference>
<dbReference type="PANTHER" id="PTHR30061">
    <property type="entry name" value="MALTOSE-BINDING PERIPLASMIC PROTEIN"/>
    <property type="match status" value="1"/>
</dbReference>
<sequence>MKRKVLPLVLAGTMATTMFAGCGATNDKKTSGNDEITLTVMGPAEDQAKDNGEWLQTQCKNFAKEHKEWKIKFKYQKSSESDAKQVVTKDVSAAPDVYMFANDQLVDLVKAGGIAKLGGDTEKYVKESNDENIANSVKYKGHYYGIPYTSNAFFMYYDKRVFSEDDVKSLDKMLEKGKVSFPLTNGWYLSAMYTANGCTFYGKDGATEKDKIDLSSEKAAPVTKYLMGLVKNPNFVVVGDDGDSITPLGTGAVNAIFDGNWNYDKVVEALGGEKNVGTAVLPTIKIDGKDQQMKGFLGSKAIGVNPKCKNQEVAVALAKYLGGEKAQQAHFDTRKQAPVNKNLTSKKEILDNAAVSALVKASKESTIVQPLFGMQGYWDAAQPFGKALVNNEVTESNYKDKTEEFNKQVNGSKIS</sequence>
<dbReference type="PANTHER" id="PTHR30061:SF50">
    <property type="entry name" value="MALTOSE_MALTODEXTRIN-BINDING PERIPLASMIC PROTEIN"/>
    <property type="match status" value="1"/>
</dbReference>
<dbReference type="RefSeq" id="WP_074717005.1">
    <property type="nucleotide sequence ID" value="NZ_FNPG01000012.1"/>
</dbReference>
<feature type="signal peptide" evidence="4">
    <location>
        <begin position="1"/>
        <end position="20"/>
    </location>
</feature>
<dbReference type="GO" id="GO:1901982">
    <property type="term" value="F:maltose binding"/>
    <property type="evidence" value="ECO:0007669"/>
    <property type="project" value="TreeGrafter"/>
</dbReference>
<evidence type="ECO:0000256" key="2">
    <source>
        <dbReference type="ARBA" id="ARBA00022448"/>
    </source>
</evidence>
<dbReference type="EMBL" id="FNPG01000012">
    <property type="protein sequence ID" value="SDY27458.1"/>
    <property type="molecule type" value="Genomic_DNA"/>
</dbReference>
<dbReference type="Pfam" id="PF13416">
    <property type="entry name" value="SBP_bac_8"/>
    <property type="match status" value="1"/>
</dbReference>
<dbReference type="SUPFAM" id="SSF53850">
    <property type="entry name" value="Periplasmic binding protein-like II"/>
    <property type="match status" value="1"/>
</dbReference>
<dbReference type="Gene3D" id="3.40.190.10">
    <property type="entry name" value="Periplasmic binding protein-like II"/>
    <property type="match status" value="2"/>
</dbReference>
<evidence type="ECO:0000313" key="6">
    <source>
        <dbReference type="Proteomes" id="UP000183918"/>
    </source>
</evidence>